<organism evidence="1 2">
    <name type="scientific">Gigaspora margarita</name>
    <dbReference type="NCBI Taxonomy" id="4874"/>
    <lineage>
        <taxon>Eukaryota</taxon>
        <taxon>Fungi</taxon>
        <taxon>Fungi incertae sedis</taxon>
        <taxon>Mucoromycota</taxon>
        <taxon>Glomeromycotina</taxon>
        <taxon>Glomeromycetes</taxon>
        <taxon>Diversisporales</taxon>
        <taxon>Gigasporaceae</taxon>
        <taxon>Gigaspora</taxon>
    </lineage>
</organism>
<evidence type="ECO:0000313" key="2">
    <source>
        <dbReference type="Proteomes" id="UP000789901"/>
    </source>
</evidence>
<keyword evidence="2" id="KW-1185">Reference proteome</keyword>
<proteinExistence type="predicted"/>
<dbReference type="Proteomes" id="UP000789901">
    <property type="component" value="Unassembled WGS sequence"/>
</dbReference>
<dbReference type="EMBL" id="CAJVQB010027270">
    <property type="protein sequence ID" value="CAG8810242.1"/>
    <property type="molecule type" value="Genomic_DNA"/>
</dbReference>
<gene>
    <name evidence="1" type="ORF">GMARGA_LOCUS25053</name>
</gene>
<comment type="caution">
    <text evidence="1">The sequence shown here is derived from an EMBL/GenBank/DDBJ whole genome shotgun (WGS) entry which is preliminary data.</text>
</comment>
<sequence>VSDIEPTITYKDHTAAINSVGHYFRIVKCYSTSIDSTLCIWDLLPLKRDTYGPVALKSSWKYCDSNGELLVMEVY</sequence>
<feature type="non-terminal residue" evidence="1">
    <location>
        <position position="1"/>
    </location>
</feature>
<evidence type="ECO:0000313" key="1">
    <source>
        <dbReference type="EMBL" id="CAG8810242.1"/>
    </source>
</evidence>
<accession>A0ABN7W0A6</accession>
<name>A0ABN7W0A6_GIGMA</name>
<protein>
    <submittedName>
        <fullName evidence="1">32337_t:CDS:1</fullName>
    </submittedName>
</protein>
<reference evidence="1 2" key="1">
    <citation type="submission" date="2021-06" db="EMBL/GenBank/DDBJ databases">
        <authorList>
            <person name="Kallberg Y."/>
            <person name="Tangrot J."/>
            <person name="Rosling A."/>
        </authorList>
    </citation>
    <scope>NUCLEOTIDE SEQUENCE [LARGE SCALE GENOMIC DNA]</scope>
    <source>
        <strain evidence="1 2">120-4 pot B 10/14</strain>
    </source>
</reference>